<dbReference type="InterPro" id="IPR036388">
    <property type="entry name" value="WH-like_DNA-bd_sf"/>
</dbReference>
<evidence type="ECO:0000256" key="1">
    <source>
        <dbReference type="ARBA" id="ARBA00023015"/>
    </source>
</evidence>
<accession>A0ABP5VJH4</accession>
<comment type="caution">
    <text evidence="6">The sequence shown here is derived from an EMBL/GenBank/DDBJ whole genome shotgun (WGS) entry which is preliminary data.</text>
</comment>
<protein>
    <recommendedName>
        <fullName evidence="5">HTH hxlR-type domain-containing protein</fullName>
    </recommendedName>
</protein>
<evidence type="ECO:0000256" key="3">
    <source>
        <dbReference type="ARBA" id="ARBA00023163"/>
    </source>
</evidence>
<name>A0ABP5VJH4_9ACTN</name>
<dbReference type="SMART" id="SM00418">
    <property type="entry name" value="HTH_ARSR"/>
    <property type="match status" value="1"/>
</dbReference>
<evidence type="ECO:0000259" key="5">
    <source>
        <dbReference type="PROSITE" id="PS51118"/>
    </source>
</evidence>
<dbReference type="PROSITE" id="PS51118">
    <property type="entry name" value="HTH_HXLR"/>
    <property type="match status" value="1"/>
</dbReference>
<dbReference type="InterPro" id="IPR036390">
    <property type="entry name" value="WH_DNA-bd_sf"/>
</dbReference>
<evidence type="ECO:0000256" key="4">
    <source>
        <dbReference type="SAM" id="MobiDB-lite"/>
    </source>
</evidence>
<dbReference type="Pfam" id="PF01638">
    <property type="entry name" value="HxlR"/>
    <property type="match status" value="1"/>
</dbReference>
<evidence type="ECO:0000313" key="7">
    <source>
        <dbReference type="Proteomes" id="UP001499986"/>
    </source>
</evidence>
<feature type="region of interest" description="Disordered" evidence="4">
    <location>
        <begin position="146"/>
        <end position="192"/>
    </location>
</feature>
<evidence type="ECO:0000256" key="2">
    <source>
        <dbReference type="ARBA" id="ARBA00023125"/>
    </source>
</evidence>
<proteinExistence type="predicted"/>
<dbReference type="Proteomes" id="UP001499986">
    <property type="component" value="Unassembled WGS sequence"/>
</dbReference>
<organism evidence="6 7">
    <name type="scientific">Streptomyces coeruleofuscus</name>
    <dbReference type="NCBI Taxonomy" id="66879"/>
    <lineage>
        <taxon>Bacteria</taxon>
        <taxon>Bacillati</taxon>
        <taxon>Actinomycetota</taxon>
        <taxon>Actinomycetes</taxon>
        <taxon>Kitasatosporales</taxon>
        <taxon>Streptomycetaceae</taxon>
        <taxon>Streptomyces</taxon>
    </lineage>
</organism>
<reference evidence="7" key="1">
    <citation type="journal article" date="2019" name="Int. J. Syst. Evol. Microbiol.">
        <title>The Global Catalogue of Microorganisms (GCM) 10K type strain sequencing project: providing services to taxonomists for standard genome sequencing and annotation.</title>
        <authorList>
            <consortium name="The Broad Institute Genomics Platform"/>
            <consortium name="The Broad Institute Genome Sequencing Center for Infectious Disease"/>
            <person name="Wu L."/>
            <person name="Ma J."/>
        </authorList>
    </citation>
    <scope>NUCLEOTIDE SEQUENCE [LARGE SCALE GENOMIC DNA]</scope>
    <source>
        <strain evidence="7">JCM 4358</strain>
    </source>
</reference>
<dbReference type="InterPro" id="IPR002577">
    <property type="entry name" value="HTH_HxlR"/>
</dbReference>
<keyword evidence="3" id="KW-0804">Transcription</keyword>
<dbReference type="InterPro" id="IPR011991">
    <property type="entry name" value="ArsR-like_HTH"/>
</dbReference>
<feature type="compositionally biased region" description="Polar residues" evidence="4">
    <location>
        <begin position="174"/>
        <end position="192"/>
    </location>
</feature>
<dbReference type="PANTHER" id="PTHR33204">
    <property type="entry name" value="TRANSCRIPTIONAL REGULATOR, MARR FAMILY"/>
    <property type="match status" value="1"/>
</dbReference>
<dbReference type="CDD" id="cd00090">
    <property type="entry name" value="HTH_ARSR"/>
    <property type="match status" value="1"/>
</dbReference>
<keyword evidence="2" id="KW-0238">DNA-binding</keyword>
<dbReference type="EMBL" id="BAAASE010000004">
    <property type="protein sequence ID" value="GAA2400926.1"/>
    <property type="molecule type" value="Genomic_DNA"/>
</dbReference>
<feature type="domain" description="HTH hxlR-type" evidence="5">
    <location>
        <begin position="27"/>
        <end position="125"/>
    </location>
</feature>
<dbReference type="Gene3D" id="1.10.10.10">
    <property type="entry name" value="Winged helix-like DNA-binding domain superfamily/Winged helix DNA-binding domain"/>
    <property type="match status" value="1"/>
</dbReference>
<dbReference type="PANTHER" id="PTHR33204:SF37">
    <property type="entry name" value="HTH-TYPE TRANSCRIPTIONAL REGULATOR YODB"/>
    <property type="match status" value="1"/>
</dbReference>
<dbReference type="InterPro" id="IPR001845">
    <property type="entry name" value="HTH_ArsR_DNA-bd_dom"/>
</dbReference>
<evidence type="ECO:0000313" key="6">
    <source>
        <dbReference type="EMBL" id="GAA2400926.1"/>
    </source>
</evidence>
<keyword evidence="7" id="KW-1185">Reference proteome</keyword>
<sequence>MTHRTVGHPAGLPDDPRANVTAPDPECPVEITLAALHGRWTTLVVHELLRGDRSYSELRAALPMLSDKVLSDRLAQLGDAGVVERDRRPGWPPRVRYALTPSGHRLGPVLQALWDWGRRPHRQTAGLKAAVRQALFADRPYPAVSPATMPQVPVQSPSADPDIQPSRAAHAPTYTKTPPSASPLMTGSPGTS</sequence>
<keyword evidence="1" id="KW-0805">Transcription regulation</keyword>
<gene>
    <name evidence="6" type="ORF">GCM10010255_37760</name>
</gene>
<dbReference type="SUPFAM" id="SSF46785">
    <property type="entry name" value="Winged helix' DNA-binding domain"/>
    <property type="match status" value="1"/>
</dbReference>